<dbReference type="Proteomes" id="UP001153269">
    <property type="component" value="Unassembled WGS sequence"/>
</dbReference>
<comment type="caution">
    <text evidence="2">The sequence shown here is derived from an EMBL/GenBank/DDBJ whole genome shotgun (WGS) entry which is preliminary data.</text>
</comment>
<protein>
    <submittedName>
        <fullName evidence="2">Uncharacterized protein</fullName>
    </submittedName>
</protein>
<dbReference type="GO" id="GO:0005886">
    <property type="term" value="C:plasma membrane"/>
    <property type="evidence" value="ECO:0007669"/>
    <property type="project" value="InterPro"/>
</dbReference>
<organism evidence="2 3">
    <name type="scientific">Pleuronectes platessa</name>
    <name type="common">European plaice</name>
    <dbReference type="NCBI Taxonomy" id="8262"/>
    <lineage>
        <taxon>Eukaryota</taxon>
        <taxon>Metazoa</taxon>
        <taxon>Chordata</taxon>
        <taxon>Craniata</taxon>
        <taxon>Vertebrata</taxon>
        <taxon>Euteleostomi</taxon>
        <taxon>Actinopterygii</taxon>
        <taxon>Neopterygii</taxon>
        <taxon>Teleostei</taxon>
        <taxon>Neoteleostei</taxon>
        <taxon>Acanthomorphata</taxon>
        <taxon>Carangaria</taxon>
        <taxon>Pleuronectiformes</taxon>
        <taxon>Pleuronectoidei</taxon>
        <taxon>Pleuronectidae</taxon>
        <taxon>Pleuronectes</taxon>
    </lineage>
</organism>
<keyword evidence="1" id="KW-0812">Transmembrane</keyword>
<sequence>MSWTCNRIVIFLIYIGTFVTFPITGWFVLKTVSNYQRMVVFRLGRACPPKGPGIVLVLHLIDQWQKVDLCFLCFQHPALPELPMQVTDTIQRARFSTATRVLYEEQVSDLQALSVHTSYLQLGPGLSKVCLRPKRAFSGGVSLQVSHSRAVGVPPASILLRGGEGT</sequence>
<keyword evidence="1" id="KW-1133">Transmembrane helix</keyword>
<dbReference type="PANTHER" id="PTHR10264:SF130">
    <property type="entry name" value="STOMATIN-LIKE PROTEIN 1"/>
    <property type="match status" value="1"/>
</dbReference>
<dbReference type="PANTHER" id="PTHR10264">
    <property type="entry name" value="BAND 7 PROTEIN-RELATED"/>
    <property type="match status" value="1"/>
</dbReference>
<evidence type="ECO:0000313" key="3">
    <source>
        <dbReference type="Proteomes" id="UP001153269"/>
    </source>
</evidence>
<name>A0A9N7ZBF4_PLEPL</name>
<feature type="transmembrane region" description="Helical" evidence="1">
    <location>
        <begin position="6"/>
        <end position="29"/>
    </location>
</feature>
<evidence type="ECO:0000313" key="2">
    <source>
        <dbReference type="EMBL" id="CAB1456872.1"/>
    </source>
</evidence>
<evidence type="ECO:0000256" key="1">
    <source>
        <dbReference type="SAM" id="Phobius"/>
    </source>
</evidence>
<gene>
    <name evidence="2" type="ORF">PLEPLA_LOCUS44667</name>
</gene>
<reference evidence="2" key="1">
    <citation type="submission" date="2020-03" db="EMBL/GenBank/DDBJ databases">
        <authorList>
            <person name="Weist P."/>
        </authorList>
    </citation>
    <scope>NUCLEOTIDE SEQUENCE</scope>
</reference>
<dbReference type="InterPro" id="IPR043202">
    <property type="entry name" value="Band-7_stomatin-like"/>
</dbReference>
<accession>A0A9N7ZBF4</accession>
<keyword evidence="1" id="KW-0472">Membrane</keyword>
<keyword evidence="3" id="KW-1185">Reference proteome</keyword>
<proteinExistence type="predicted"/>
<dbReference type="AlphaFoldDB" id="A0A9N7ZBF4"/>
<dbReference type="EMBL" id="CADEAL010004316">
    <property type="protein sequence ID" value="CAB1456872.1"/>
    <property type="molecule type" value="Genomic_DNA"/>
</dbReference>